<dbReference type="RefSeq" id="WP_191737910.1">
    <property type="nucleotide sequence ID" value="NZ_JACYFS010000007.1"/>
</dbReference>
<keyword evidence="2" id="KW-1185">Reference proteome</keyword>
<evidence type="ECO:0000313" key="1">
    <source>
        <dbReference type="EMBL" id="MBD8084111.1"/>
    </source>
</evidence>
<organism evidence="1 2">
    <name type="scientific">Chryseobacterium caseinilyticum</name>
    <dbReference type="NCBI Taxonomy" id="2771428"/>
    <lineage>
        <taxon>Bacteria</taxon>
        <taxon>Pseudomonadati</taxon>
        <taxon>Bacteroidota</taxon>
        <taxon>Flavobacteriia</taxon>
        <taxon>Flavobacteriales</taxon>
        <taxon>Weeksellaceae</taxon>
        <taxon>Chryseobacterium group</taxon>
        <taxon>Chryseobacterium</taxon>
    </lineage>
</organism>
<dbReference type="Proteomes" id="UP000637299">
    <property type="component" value="Unassembled WGS sequence"/>
</dbReference>
<sequence>MLKKLLKFDSSNLDVKYDEIYKHLGTYKCAKDFKIISGRMESTADGKYQDFMFIYKDGKVLFFGKTIFKGYENYVKKPEKDFNAVLFQRNNVNKIQRIQVYHSILGMDFGNGTQTMNIAVQNNQVIIKSTVENCDIYELFDDKQ</sequence>
<protein>
    <submittedName>
        <fullName evidence="1">Uncharacterized protein</fullName>
    </submittedName>
</protein>
<proteinExistence type="predicted"/>
<accession>A0ABR8ZFM6</accession>
<evidence type="ECO:0000313" key="2">
    <source>
        <dbReference type="Proteomes" id="UP000637299"/>
    </source>
</evidence>
<comment type="caution">
    <text evidence="1">The sequence shown here is derived from an EMBL/GenBank/DDBJ whole genome shotgun (WGS) entry which is preliminary data.</text>
</comment>
<name>A0ABR8ZFM6_9FLAO</name>
<reference evidence="1 2" key="1">
    <citation type="submission" date="2020-09" db="EMBL/GenBank/DDBJ databases">
        <title>Genome seq and assembly of Chryseobacterium sp.</title>
        <authorList>
            <person name="Chhetri G."/>
        </authorList>
    </citation>
    <scope>NUCLEOTIDE SEQUENCE [LARGE SCALE GENOMIC DNA]</scope>
    <source>
        <strain evidence="1 2">GCR10</strain>
    </source>
</reference>
<gene>
    <name evidence="1" type="ORF">IC610_16995</name>
</gene>
<dbReference type="EMBL" id="JACYFS010000007">
    <property type="protein sequence ID" value="MBD8084111.1"/>
    <property type="molecule type" value="Genomic_DNA"/>
</dbReference>